<dbReference type="Proteomes" id="UP001314229">
    <property type="component" value="Unassembled WGS sequence"/>
</dbReference>
<organism evidence="1 2">
    <name type="scientific">Scomber scombrus</name>
    <name type="common">Atlantic mackerel</name>
    <name type="synonym">Scomber vernalis</name>
    <dbReference type="NCBI Taxonomy" id="13677"/>
    <lineage>
        <taxon>Eukaryota</taxon>
        <taxon>Metazoa</taxon>
        <taxon>Chordata</taxon>
        <taxon>Craniata</taxon>
        <taxon>Vertebrata</taxon>
        <taxon>Euteleostomi</taxon>
        <taxon>Actinopterygii</taxon>
        <taxon>Neopterygii</taxon>
        <taxon>Teleostei</taxon>
        <taxon>Neoteleostei</taxon>
        <taxon>Acanthomorphata</taxon>
        <taxon>Pelagiaria</taxon>
        <taxon>Scombriformes</taxon>
        <taxon>Scombridae</taxon>
        <taxon>Scomber</taxon>
    </lineage>
</organism>
<dbReference type="PANTHER" id="PTHR33050:SF7">
    <property type="entry name" value="RIBONUCLEASE H"/>
    <property type="match status" value="1"/>
</dbReference>
<dbReference type="EMBL" id="CAWUFR010000162">
    <property type="protein sequence ID" value="CAK6970690.1"/>
    <property type="molecule type" value="Genomic_DNA"/>
</dbReference>
<reference evidence="1 2" key="1">
    <citation type="submission" date="2024-01" db="EMBL/GenBank/DDBJ databases">
        <authorList>
            <person name="Alioto T."/>
            <person name="Alioto T."/>
            <person name="Gomez Garrido J."/>
        </authorList>
    </citation>
    <scope>NUCLEOTIDE SEQUENCE [LARGE SCALE GENOMIC DNA]</scope>
</reference>
<dbReference type="InterPro" id="IPR052055">
    <property type="entry name" value="Hepadnavirus_pol/RT"/>
</dbReference>
<keyword evidence="2" id="KW-1185">Reference proteome</keyword>
<dbReference type="AlphaFoldDB" id="A0AAV1PHH8"/>
<accession>A0AAV1PHH8</accession>
<name>A0AAV1PHH8_SCOSC</name>
<comment type="caution">
    <text evidence="1">The sequence shown here is derived from an EMBL/GenBank/DDBJ whole genome shotgun (WGS) entry which is preliminary data.</text>
</comment>
<gene>
    <name evidence="1" type="ORF">FSCOSCO3_A004538</name>
</gene>
<sequence>MASCNRACAAAETRSSPNLTKSHLEPAQRVTYLGVDLDSAAMTAHLSSRRVSVILDSLAPFRGGRVVPYRQVLHLVCRLAAASSVVPLGLLQLRPLQRWVNVLHLDAGRHRHRRVRVSQQCVLALAPWRLQAFLSQGVPMGSIPSRREIVTVDACPRGWGSVWQRRTAQGLWSPQDSALHINVLELRAIRLALEHFPHERKRCCYHERTGVSGSTAAGN</sequence>
<evidence type="ECO:0000313" key="2">
    <source>
        <dbReference type="Proteomes" id="UP001314229"/>
    </source>
</evidence>
<evidence type="ECO:0000313" key="1">
    <source>
        <dbReference type="EMBL" id="CAK6970690.1"/>
    </source>
</evidence>
<proteinExistence type="predicted"/>
<protein>
    <submittedName>
        <fullName evidence="1">Uncharacterized protein LOC117497598</fullName>
    </submittedName>
</protein>
<dbReference type="CDD" id="cd09275">
    <property type="entry name" value="RNase_HI_RT_DIRS1"/>
    <property type="match status" value="1"/>
</dbReference>
<dbReference type="PANTHER" id="PTHR33050">
    <property type="entry name" value="REVERSE TRANSCRIPTASE DOMAIN-CONTAINING PROTEIN"/>
    <property type="match status" value="1"/>
</dbReference>